<feature type="transmembrane region" description="Helical" evidence="1">
    <location>
        <begin position="187"/>
        <end position="208"/>
    </location>
</feature>
<proteinExistence type="predicted"/>
<feature type="transmembrane region" description="Helical" evidence="1">
    <location>
        <begin position="280"/>
        <end position="300"/>
    </location>
</feature>
<gene>
    <name evidence="2" type="ORF">PVT68_12515</name>
</gene>
<reference evidence="2 3" key="1">
    <citation type="submission" date="2023-02" db="EMBL/GenBank/DDBJ databases">
        <title>Description and genomic characterization of Microbulbifer bruguierae sp. nov., isolated from the sediment of mangrove plant Bruguiera sexangula.</title>
        <authorList>
            <person name="Long M."/>
        </authorList>
    </citation>
    <scope>NUCLEOTIDE SEQUENCE [LARGE SCALE GENOMIC DNA]</scope>
    <source>
        <strain evidence="2 3">H12</strain>
    </source>
</reference>
<dbReference type="RefSeq" id="WP_280318534.1">
    <property type="nucleotide sequence ID" value="NZ_CP118605.1"/>
</dbReference>
<organism evidence="2 3">
    <name type="scientific">Microbulbifer bruguierae</name>
    <dbReference type="NCBI Taxonomy" id="3029061"/>
    <lineage>
        <taxon>Bacteria</taxon>
        <taxon>Pseudomonadati</taxon>
        <taxon>Pseudomonadota</taxon>
        <taxon>Gammaproteobacteria</taxon>
        <taxon>Cellvibrionales</taxon>
        <taxon>Microbulbiferaceae</taxon>
        <taxon>Microbulbifer</taxon>
    </lineage>
</organism>
<dbReference type="PANTHER" id="PTHR35337:SF1">
    <property type="entry name" value="SLR1478 PROTEIN"/>
    <property type="match status" value="1"/>
</dbReference>
<protein>
    <submittedName>
        <fullName evidence="2">Stage II sporulation protein M</fullName>
    </submittedName>
</protein>
<keyword evidence="1" id="KW-0472">Membrane</keyword>
<keyword evidence="1" id="KW-0812">Transmembrane</keyword>
<dbReference type="EMBL" id="CP118605">
    <property type="protein sequence ID" value="WGL15591.1"/>
    <property type="molecule type" value="Genomic_DNA"/>
</dbReference>
<sequence length="344" mass="38574">MKQRDFERRFEPLWLQLENWLAGYEKHKLADRRNNATSTKQAAAISDLPSSYRHLCQHLAVAKERQYTSNLIARLNQLVMACHQRLYQQKSVSQNRWLEFLFRGFPRALRQHGRFVWLACGLFLAPALVMGLGCYWNDALIYAVMSPEQVLQIESMYDPANRVLGRERGSDSDLLMFGFYIKNNIGIAFRTFASGILFGLGSIFFLVFNGVFLGAVFGHITRVGFVTTFYPFVIGHGAFELTAIVFAGAAGLMLGHSLVNPGNRSRRQSLREAGRESMKIMYGTFLMLVIAAFLEAFWSSTTQVDIAIKFIVGAALWALVIGYCLLAGRAPAQMAVSDSTGGRP</sequence>
<keyword evidence="1" id="KW-1133">Transmembrane helix</keyword>
<feature type="transmembrane region" description="Helical" evidence="1">
    <location>
        <begin position="215"/>
        <end position="233"/>
    </location>
</feature>
<accession>A0ABY8N9N1</accession>
<name>A0ABY8N9N1_9GAMM</name>
<evidence type="ECO:0000313" key="2">
    <source>
        <dbReference type="EMBL" id="WGL15591.1"/>
    </source>
</evidence>
<dbReference type="InterPro" id="IPR002798">
    <property type="entry name" value="SpoIIM-like"/>
</dbReference>
<evidence type="ECO:0000256" key="1">
    <source>
        <dbReference type="SAM" id="Phobius"/>
    </source>
</evidence>
<feature type="transmembrane region" description="Helical" evidence="1">
    <location>
        <begin position="115"/>
        <end position="136"/>
    </location>
</feature>
<keyword evidence="3" id="KW-1185">Reference proteome</keyword>
<dbReference type="Pfam" id="PF01944">
    <property type="entry name" value="SpoIIM"/>
    <property type="match status" value="1"/>
</dbReference>
<dbReference type="Proteomes" id="UP001236500">
    <property type="component" value="Chromosome"/>
</dbReference>
<feature type="transmembrane region" description="Helical" evidence="1">
    <location>
        <begin position="239"/>
        <end position="259"/>
    </location>
</feature>
<dbReference type="PANTHER" id="PTHR35337">
    <property type="entry name" value="SLR1478 PROTEIN"/>
    <property type="match status" value="1"/>
</dbReference>
<evidence type="ECO:0000313" key="3">
    <source>
        <dbReference type="Proteomes" id="UP001236500"/>
    </source>
</evidence>
<feature type="transmembrane region" description="Helical" evidence="1">
    <location>
        <begin position="306"/>
        <end position="326"/>
    </location>
</feature>